<keyword evidence="1" id="KW-0472">Membrane</keyword>
<feature type="transmembrane region" description="Helical" evidence="1">
    <location>
        <begin position="115"/>
        <end position="134"/>
    </location>
</feature>
<dbReference type="PATRIC" id="fig|235272.12.peg.4470"/>
<accession>A0A0P9S4A5</accession>
<sequence length="138" mass="15599">MKLPTDLQVLDAIYNHYYEEFSNYQKGEENGRQSKVYLPIDCKLIATQLGVDSDIIFGRLYNHLNKLHSYENEDKSKVLLFALKVGADYKCVHFPMLSSVLAGLQADYSKFKTTVWLSSIAIVVSLTSLAISIVKMGQ</sequence>
<name>A0A0P9S4A5_PSEA0</name>
<keyword evidence="1" id="KW-1133">Transmembrane helix</keyword>
<organism evidence="2 3">
    <name type="scientific">Pseudomonas amygdali pv. dendropanacis</name>
    <dbReference type="NCBI Taxonomy" id="235272"/>
    <lineage>
        <taxon>Bacteria</taxon>
        <taxon>Pseudomonadati</taxon>
        <taxon>Pseudomonadota</taxon>
        <taxon>Gammaproteobacteria</taxon>
        <taxon>Pseudomonadales</taxon>
        <taxon>Pseudomonadaceae</taxon>
        <taxon>Pseudomonas</taxon>
        <taxon>Pseudomonas amygdali</taxon>
    </lineage>
</organism>
<gene>
    <name evidence="2" type="ORF">ALO71_200049</name>
</gene>
<dbReference type="RefSeq" id="WP_044324932.1">
    <property type="nucleotide sequence ID" value="NZ_JYHG01000121.1"/>
</dbReference>
<evidence type="ECO:0000313" key="3">
    <source>
        <dbReference type="Proteomes" id="UP000050346"/>
    </source>
</evidence>
<dbReference type="EMBL" id="LJQG01000124">
    <property type="protein sequence ID" value="KPX20435.1"/>
    <property type="molecule type" value="Genomic_DNA"/>
</dbReference>
<evidence type="ECO:0000256" key="1">
    <source>
        <dbReference type="SAM" id="Phobius"/>
    </source>
</evidence>
<evidence type="ECO:0000313" key="2">
    <source>
        <dbReference type="EMBL" id="KPX20435.1"/>
    </source>
</evidence>
<reference evidence="2 3" key="1">
    <citation type="submission" date="2015-09" db="EMBL/GenBank/DDBJ databases">
        <title>Genome announcement of multiple Pseudomonas syringae strains.</title>
        <authorList>
            <person name="Thakur S."/>
            <person name="Wang P.W."/>
            <person name="Gong Y."/>
            <person name="Weir B.S."/>
            <person name="Guttman D.S."/>
        </authorList>
    </citation>
    <scope>NUCLEOTIDE SEQUENCE [LARGE SCALE GENOMIC DNA]</scope>
    <source>
        <strain evidence="2 3">ICMP9150</strain>
    </source>
</reference>
<comment type="caution">
    <text evidence="2">The sequence shown here is derived from an EMBL/GenBank/DDBJ whole genome shotgun (WGS) entry which is preliminary data.</text>
</comment>
<dbReference type="AlphaFoldDB" id="A0A0P9S4A5"/>
<protein>
    <submittedName>
        <fullName evidence="2">ATPase AAA</fullName>
    </submittedName>
</protein>
<proteinExistence type="predicted"/>
<dbReference type="Proteomes" id="UP000050346">
    <property type="component" value="Unassembled WGS sequence"/>
</dbReference>
<keyword evidence="1" id="KW-0812">Transmembrane</keyword>